<proteinExistence type="inferred from homology"/>
<evidence type="ECO:0000256" key="5">
    <source>
        <dbReference type="HAMAP-Rule" id="MF_00376"/>
    </source>
</evidence>
<dbReference type="HAMAP" id="MF_00376">
    <property type="entry name" value="Dephospho_CoA_kinase"/>
    <property type="match status" value="1"/>
</dbReference>
<dbReference type="Proteomes" id="UP000183557">
    <property type="component" value="Unassembled WGS sequence"/>
</dbReference>
<dbReference type="InterPro" id="IPR027417">
    <property type="entry name" value="P-loop_NTPase"/>
</dbReference>
<feature type="binding site" evidence="5">
    <location>
        <begin position="12"/>
        <end position="17"/>
    </location>
    <ligand>
        <name>ATP</name>
        <dbReference type="ChEBI" id="CHEBI:30616"/>
    </ligand>
</feature>
<dbReference type="InterPro" id="IPR001977">
    <property type="entry name" value="Depp_CoAkinase"/>
</dbReference>
<name>A0A1I3NWE3_HALDA</name>
<keyword evidence="8" id="KW-1185">Reference proteome</keyword>
<evidence type="ECO:0000256" key="2">
    <source>
        <dbReference type="ARBA" id="ARBA00022741"/>
    </source>
</evidence>
<evidence type="ECO:0000256" key="3">
    <source>
        <dbReference type="ARBA" id="ARBA00022840"/>
    </source>
</evidence>
<dbReference type="GO" id="GO:0004140">
    <property type="term" value="F:dephospho-CoA kinase activity"/>
    <property type="evidence" value="ECO:0007669"/>
    <property type="project" value="UniProtKB-UniRule"/>
</dbReference>
<dbReference type="Gene3D" id="3.40.50.300">
    <property type="entry name" value="P-loop containing nucleotide triphosphate hydrolases"/>
    <property type="match status" value="1"/>
</dbReference>
<evidence type="ECO:0000256" key="6">
    <source>
        <dbReference type="NCBIfam" id="TIGR00152"/>
    </source>
</evidence>
<evidence type="ECO:0000313" key="7">
    <source>
        <dbReference type="EMBL" id="SFJ13340.1"/>
    </source>
</evidence>
<dbReference type="GO" id="GO:0015937">
    <property type="term" value="P:coenzyme A biosynthetic process"/>
    <property type="evidence" value="ECO:0007669"/>
    <property type="project" value="UniProtKB-UniRule"/>
</dbReference>
<keyword evidence="4 5" id="KW-0173">Coenzyme A biosynthesis</keyword>
<comment type="subcellular location">
    <subcellularLocation>
        <location evidence="5">Cytoplasm</location>
    </subcellularLocation>
</comment>
<comment type="similarity">
    <text evidence="1 5">Belongs to the CoaE family.</text>
</comment>
<keyword evidence="2 5" id="KW-0547">Nucleotide-binding</keyword>
<organism evidence="7 8">
    <name type="scientific">Halobacillus dabanensis</name>
    <dbReference type="NCBI Taxonomy" id="240302"/>
    <lineage>
        <taxon>Bacteria</taxon>
        <taxon>Bacillati</taxon>
        <taxon>Bacillota</taxon>
        <taxon>Bacilli</taxon>
        <taxon>Bacillales</taxon>
        <taxon>Bacillaceae</taxon>
        <taxon>Halobacillus</taxon>
    </lineage>
</organism>
<accession>A0A1I3NWE3</accession>
<dbReference type="FunFam" id="3.40.50.300:FF:000485">
    <property type="entry name" value="Dephospho-CoA kinase CAB5"/>
    <property type="match status" value="1"/>
</dbReference>
<dbReference type="CDD" id="cd02022">
    <property type="entry name" value="DPCK"/>
    <property type="match status" value="1"/>
</dbReference>
<dbReference type="PANTHER" id="PTHR10695:SF46">
    <property type="entry name" value="BIFUNCTIONAL COENZYME A SYNTHASE-RELATED"/>
    <property type="match status" value="1"/>
</dbReference>
<protein>
    <recommendedName>
        <fullName evidence="5 6">Dephospho-CoA kinase</fullName>
        <ecNumber evidence="5 6">2.7.1.24</ecNumber>
    </recommendedName>
    <alternativeName>
        <fullName evidence="5">Dephosphocoenzyme A kinase</fullName>
    </alternativeName>
</protein>
<evidence type="ECO:0000256" key="4">
    <source>
        <dbReference type="ARBA" id="ARBA00022993"/>
    </source>
</evidence>
<keyword evidence="5 7" id="KW-0418">Kinase</keyword>
<dbReference type="UniPathway" id="UPA00241">
    <property type="reaction ID" value="UER00356"/>
</dbReference>
<evidence type="ECO:0000256" key="1">
    <source>
        <dbReference type="ARBA" id="ARBA00009018"/>
    </source>
</evidence>
<comment type="function">
    <text evidence="5">Catalyzes the phosphorylation of the 3'-hydroxyl group of dephosphocoenzyme A to form coenzyme A.</text>
</comment>
<comment type="catalytic activity">
    <reaction evidence="5">
        <text>3'-dephospho-CoA + ATP = ADP + CoA + H(+)</text>
        <dbReference type="Rhea" id="RHEA:18245"/>
        <dbReference type="ChEBI" id="CHEBI:15378"/>
        <dbReference type="ChEBI" id="CHEBI:30616"/>
        <dbReference type="ChEBI" id="CHEBI:57287"/>
        <dbReference type="ChEBI" id="CHEBI:57328"/>
        <dbReference type="ChEBI" id="CHEBI:456216"/>
        <dbReference type="EC" id="2.7.1.24"/>
    </reaction>
</comment>
<gene>
    <name evidence="5" type="primary">coaE</name>
    <name evidence="7" type="ORF">SAMN04487936_10191</name>
</gene>
<comment type="pathway">
    <text evidence="5">Cofactor biosynthesis; coenzyme A biosynthesis; CoA from (R)-pantothenate: step 5/5.</text>
</comment>
<dbReference type="EC" id="2.7.1.24" evidence="5 6"/>
<dbReference type="GO" id="GO:0005737">
    <property type="term" value="C:cytoplasm"/>
    <property type="evidence" value="ECO:0007669"/>
    <property type="project" value="UniProtKB-SubCell"/>
</dbReference>
<dbReference type="OrthoDB" id="9812943at2"/>
<dbReference type="Pfam" id="PF01121">
    <property type="entry name" value="CoaE"/>
    <property type="match status" value="1"/>
</dbReference>
<dbReference type="NCBIfam" id="TIGR00152">
    <property type="entry name" value="dephospho-CoA kinase"/>
    <property type="match status" value="1"/>
</dbReference>
<dbReference type="RefSeq" id="WP_075034602.1">
    <property type="nucleotide sequence ID" value="NZ_FOSB01000001.1"/>
</dbReference>
<dbReference type="PROSITE" id="PS51219">
    <property type="entry name" value="DPCK"/>
    <property type="match status" value="1"/>
</dbReference>
<keyword evidence="5" id="KW-0808">Transferase</keyword>
<dbReference type="EMBL" id="FOSB01000001">
    <property type="protein sequence ID" value="SFJ13340.1"/>
    <property type="molecule type" value="Genomic_DNA"/>
</dbReference>
<dbReference type="PANTHER" id="PTHR10695">
    <property type="entry name" value="DEPHOSPHO-COA KINASE-RELATED"/>
    <property type="match status" value="1"/>
</dbReference>
<keyword evidence="5" id="KW-0963">Cytoplasm</keyword>
<dbReference type="GO" id="GO:0005524">
    <property type="term" value="F:ATP binding"/>
    <property type="evidence" value="ECO:0007669"/>
    <property type="project" value="UniProtKB-UniRule"/>
</dbReference>
<dbReference type="SUPFAM" id="SSF52540">
    <property type="entry name" value="P-loop containing nucleoside triphosphate hydrolases"/>
    <property type="match status" value="1"/>
</dbReference>
<reference evidence="8" key="1">
    <citation type="submission" date="2016-10" db="EMBL/GenBank/DDBJ databases">
        <authorList>
            <person name="Varghese N."/>
            <person name="Submissions S."/>
        </authorList>
    </citation>
    <scope>NUCLEOTIDE SEQUENCE [LARGE SCALE GENOMIC DNA]</scope>
    <source>
        <strain evidence="8">CGMCC 1.3704</strain>
    </source>
</reference>
<sequence length="199" mass="22864">MTLVIGLTGSIASGKSTVAKMFREMEIPVIDADQISKDVVEPGQAAYEEIVHHFGETILQEDGRIDRKKLGQIIFADEEQRNQLNSIVHPRVRQEMINRREYYKQKQYAAVVLDIPLLYESNLTDYVEKTLVVYVDENTQLERLMERDQSGEEDAKDRIQSQMPLNKKAGLADAVINNNGSIEESYRQLKDILHDWNIV</sequence>
<keyword evidence="3 5" id="KW-0067">ATP-binding</keyword>
<evidence type="ECO:0000313" key="8">
    <source>
        <dbReference type="Proteomes" id="UP000183557"/>
    </source>
</evidence>
<dbReference type="AlphaFoldDB" id="A0A1I3NWE3"/>